<evidence type="ECO:0000313" key="1">
    <source>
        <dbReference type="EMBL" id="CCI39548.1"/>
    </source>
</evidence>
<dbReference type="AlphaFoldDB" id="A0A024FZ21"/>
<comment type="caution">
    <text evidence="1">The sequence shown here is derived from an EMBL/GenBank/DDBJ whole genome shotgun (WGS) entry which is preliminary data.</text>
</comment>
<accession>A0A024FZ21</accession>
<proteinExistence type="predicted"/>
<evidence type="ECO:0000313" key="2">
    <source>
        <dbReference type="Proteomes" id="UP000053237"/>
    </source>
</evidence>
<dbReference type="InParanoid" id="A0A024FZ21"/>
<name>A0A024FZ21_9STRA</name>
<reference evidence="1 2" key="1">
    <citation type="submission" date="2012-05" db="EMBL/GenBank/DDBJ databases">
        <title>Recombination and specialization in a pathogen metapopulation.</title>
        <authorList>
            <person name="Gardiner A."/>
            <person name="Kemen E."/>
            <person name="Schultz-Larsen T."/>
            <person name="MacLean D."/>
            <person name="Van Oosterhout C."/>
            <person name="Jones J.D.G."/>
        </authorList>
    </citation>
    <scope>NUCLEOTIDE SEQUENCE [LARGE SCALE GENOMIC DNA]</scope>
    <source>
        <strain evidence="1 2">Ac Nc2</strain>
    </source>
</reference>
<organism evidence="1 2">
    <name type="scientific">Albugo candida</name>
    <dbReference type="NCBI Taxonomy" id="65357"/>
    <lineage>
        <taxon>Eukaryota</taxon>
        <taxon>Sar</taxon>
        <taxon>Stramenopiles</taxon>
        <taxon>Oomycota</taxon>
        <taxon>Peronosporomycetes</taxon>
        <taxon>Albuginales</taxon>
        <taxon>Albuginaceae</taxon>
        <taxon>Albugo</taxon>
    </lineage>
</organism>
<sequence>MTKSSRPSSSKELNDFEYARGWTLRDLSNKGNRQDEIEEAILTEKRLEWTRTAFGKMVRISDDFVPPVSKAHCPSRVRKTRARIKKIPAPALPTKKTMVDLPVDFVYDINVRRKLREAIDLERRMLLSETKAKEERLRASNHWIFDANKELKRNSRTTPTGCNLASASVASIESFASTRSRSKHSQSCSQLSTREKIKEKNERDFYSRLVEHEILQFEQRVLEARRERKFDEC</sequence>
<gene>
    <name evidence="1" type="ORF">BN9_003310</name>
</gene>
<protein>
    <submittedName>
        <fullName evidence="1">Uncharacterized protein</fullName>
    </submittedName>
</protein>
<dbReference type="OrthoDB" id="76494at2759"/>
<keyword evidence="2" id="KW-1185">Reference proteome</keyword>
<dbReference type="EMBL" id="CAIX01000002">
    <property type="protein sequence ID" value="CCI39548.1"/>
    <property type="molecule type" value="Genomic_DNA"/>
</dbReference>
<dbReference type="Proteomes" id="UP000053237">
    <property type="component" value="Unassembled WGS sequence"/>
</dbReference>